<gene>
    <name evidence="2" type="ORF">WG901_09730</name>
</gene>
<name>A0ABU8RV79_9SPHN</name>
<dbReference type="Proteomes" id="UP001361239">
    <property type="component" value="Unassembled WGS sequence"/>
</dbReference>
<dbReference type="RefSeq" id="WP_339586872.1">
    <property type="nucleotide sequence ID" value="NZ_JBBHJZ010000002.1"/>
</dbReference>
<feature type="region of interest" description="Disordered" evidence="1">
    <location>
        <begin position="28"/>
        <end position="56"/>
    </location>
</feature>
<reference evidence="2 3" key="1">
    <citation type="submission" date="2024-03" db="EMBL/GenBank/DDBJ databases">
        <authorList>
            <person name="Jo J.-H."/>
        </authorList>
    </citation>
    <scope>NUCLEOTIDE SEQUENCE [LARGE SCALE GENOMIC DNA]</scope>
    <source>
        <strain evidence="2 3">PS1R-30</strain>
    </source>
</reference>
<comment type="caution">
    <text evidence="2">The sequence shown here is derived from an EMBL/GenBank/DDBJ whole genome shotgun (WGS) entry which is preliminary data.</text>
</comment>
<evidence type="ECO:0000313" key="3">
    <source>
        <dbReference type="Proteomes" id="UP001361239"/>
    </source>
</evidence>
<keyword evidence="3" id="KW-1185">Reference proteome</keyword>
<accession>A0ABU8RV79</accession>
<organism evidence="2 3">
    <name type="scientific">Novosphingobium anseongense</name>
    <dbReference type="NCBI Taxonomy" id="3133436"/>
    <lineage>
        <taxon>Bacteria</taxon>
        <taxon>Pseudomonadati</taxon>
        <taxon>Pseudomonadota</taxon>
        <taxon>Alphaproteobacteria</taxon>
        <taxon>Sphingomonadales</taxon>
        <taxon>Sphingomonadaceae</taxon>
        <taxon>Novosphingobium</taxon>
    </lineage>
</organism>
<evidence type="ECO:0000256" key="1">
    <source>
        <dbReference type="SAM" id="MobiDB-lite"/>
    </source>
</evidence>
<proteinExistence type="predicted"/>
<evidence type="ECO:0008006" key="4">
    <source>
        <dbReference type="Google" id="ProtNLM"/>
    </source>
</evidence>
<feature type="compositionally biased region" description="Basic and acidic residues" evidence="1">
    <location>
        <begin position="34"/>
        <end position="46"/>
    </location>
</feature>
<sequence length="56" mass="5973">MTKAKPTKAIDKVIGKVQRALGELTGRPDLVIEGEARDTGLPREDDAAPAPPPKPR</sequence>
<dbReference type="EMBL" id="JBBHJZ010000002">
    <property type="protein sequence ID" value="MEJ5976913.1"/>
    <property type="molecule type" value="Genomic_DNA"/>
</dbReference>
<evidence type="ECO:0000313" key="2">
    <source>
        <dbReference type="EMBL" id="MEJ5976913.1"/>
    </source>
</evidence>
<protein>
    <recommendedName>
        <fullName evidence="4">CsbD family protein</fullName>
    </recommendedName>
</protein>